<reference evidence="2 3" key="1">
    <citation type="journal article" date="2023" name="Plants (Basel)">
        <title>Bridging the Gap: Combining Genomics and Transcriptomics Approaches to Understand Stylosanthes scabra, an Orphan Legume from the Brazilian Caatinga.</title>
        <authorList>
            <person name="Ferreira-Neto J.R.C."/>
            <person name="da Silva M.D."/>
            <person name="Binneck E."/>
            <person name="de Melo N.F."/>
            <person name="da Silva R.H."/>
            <person name="de Melo A.L.T.M."/>
            <person name="Pandolfi V."/>
            <person name="Bustamante F.O."/>
            <person name="Brasileiro-Vidal A.C."/>
            <person name="Benko-Iseppon A.M."/>
        </authorList>
    </citation>
    <scope>NUCLEOTIDE SEQUENCE [LARGE SCALE GENOMIC DNA]</scope>
    <source>
        <tissue evidence="2">Leaves</tissue>
    </source>
</reference>
<dbReference type="EMBL" id="JASCZI010211884">
    <property type="protein sequence ID" value="MED6197330.1"/>
    <property type="molecule type" value="Genomic_DNA"/>
</dbReference>
<accession>A0ABU6XKC4</accession>
<evidence type="ECO:0000313" key="3">
    <source>
        <dbReference type="Proteomes" id="UP001341840"/>
    </source>
</evidence>
<keyword evidence="3" id="KW-1185">Reference proteome</keyword>
<evidence type="ECO:0000256" key="1">
    <source>
        <dbReference type="SAM" id="MobiDB-lite"/>
    </source>
</evidence>
<dbReference type="Proteomes" id="UP001341840">
    <property type="component" value="Unassembled WGS sequence"/>
</dbReference>
<feature type="compositionally biased region" description="Low complexity" evidence="1">
    <location>
        <begin position="173"/>
        <end position="189"/>
    </location>
</feature>
<organism evidence="2 3">
    <name type="scientific">Stylosanthes scabra</name>
    <dbReference type="NCBI Taxonomy" id="79078"/>
    <lineage>
        <taxon>Eukaryota</taxon>
        <taxon>Viridiplantae</taxon>
        <taxon>Streptophyta</taxon>
        <taxon>Embryophyta</taxon>
        <taxon>Tracheophyta</taxon>
        <taxon>Spermatophyta</taxon>
        <taxon>Magnoliopsida</taxon>
        <taxon>eudicotyledons</taxon>
        <taxon>Gunneridae</taxon>
        <taxon>Pentapetalae</taxon>
        <taxon>rosids</taxon>
        <taxon>fabids</taxon>
        <taxon>Fabales</taxon>
        <taxon>Fabaceae</taxon>
        <taxon>Papilionoideae</taxon>
        <taxon>50 kb inversion clade</taxon>
        <taxon>dalbergioids sensu lato</taxon>
        <taxon>Dalbergieae</taxon>
        <taxon>Pterocarpus clade</taxon>
        <taxon>Stylosanthes</taxon>
    </lineage>
</organism>
<evidence type="ECO:0000313" key="2">
    <source>
        <dbReference type="EMBL" id="MED6197330.1"/>
    </source>
</evidence>
<comment type="caution">
    <text evidence="2">The sequence shown here is derived from an EMBL/GenBank/DDBJ whole genome shotgun (WGS) entry which is preliminary data.</text>
</comment>
<protein>
    <submittedName>
        <fullName evidence="2">Uncharacterized protein</fullName>
    </submittedName>
</protein>
<name>A0ABU6XKC4_9FABA</name>
<gene>
    <name evidence="2" type="ORF">PIB30_055608</name>
</gene>
<feature type="region of interest" description="Disordered" evidence="1">
    <location>
        <begin position="170"/>
        <end position="189"/>
    </location>
</feature>
<proteinExistence type="predicted"/>
<sequence length="189" mass="21036">MYLLESKAALCGTNICLRRDEYINNTAIATQRAAESRTSAPVDPDEVWRQTVFEPNAKNCIYGVGGFLASTLRTSVFAPQDTSASVTNVVPAGEEDAVDVREQVLLCNQNIHDMAWQLQESEERQKAMHVELSRRLELRDPDVEALKQHMIEELRLMQEARRQMRVTGEHMRAGASSVASGESSSVEAA</sequence>